<dbReference type="AlphaFoldDB" id="A0A3A3Z1D4"/>
<dbReference type="EMBL" id="QZEZ01000003">
    <property type="protein sequence ID" value="RJK96317.1"/>
    <property type="molecule type" value="Genomic_DNA"/>
</dbReference>
<evidence type="ECO:0000313" key="2">
    <source>
        <dbReference type="Proteomes" id="UP000265614"/>
    </source>
</evidence>
<protein>
    <submittedName>
        <fullName evidence="1">Uncharacterized protein</fullName>
    </submittedName>
</protein>
<sequence length="128" mass="13276">MVDDPATTSLLLRRRPPGAVPAGQPVVFTLEEVALQAGAPALASAVVVHEGPLALVLGLTLAPDQGCERAERLLRDVLDALRAEGCTTVGVVDPPDAWLPALRAGGLEEQAVPAARGTAGRRTFRITL</sequence>
<name>A0A3A3Z1D4_9ACTN</name>
<dbReference type="RefSeq" id="WP_119950048.1">
    <property type="nucleotide sequence ID" value="NZ_QZEZ01000003.1"/>
</dbReference>
<organism evidence="1 2">
    <name type="scientific">Vallicoccus soli</name>
    <dbReference type="NCBI Taxonomy" id="2339232"/>
    <lineage>
        <taxon>Bacteria</taxon>
        <taxon>Bacillati</taxon>
        <taxon>Actinomycetota</taxon>
        <taxon>Actinomycetes</taxon>
        <taxon>Motilibacterales</taxon>
        <taxon>Vallicoccaceae</taxon>
        <taxon>Vallicoccus</taxon>
    </lineage>
</organism>
<comment type="caution">
    <text evidence="1">The sequence shown here is derived from an EMBL/GenBank/DDBJ whole genome shotgun (WGS) entry which is preliminary data.</text>
</comment>
<accession>A0A3A3Z1D4</accession>
<reference evidence="1 2" key="1">
    <citation type="submission" date="2018-09" db="EMBL/GenBank/DDBJ databases">
        <title>YIM 75000 draft genome.</title>
        <authorList>
            <person name="Tang S."/>
            <person name="Feng Y."/>
        </authorList>
    </citation>
    <scope>NUCLEOTIDE SEQUENCE [LARGE SCALE GENOMIC DNA]</scope>
    <source>
        <strain evidence="1 2">YIM 75000</strain>
    </source>
</reference>
<evidence type="ECO:0000313" key="1">
    <source>
        <dbReference type="EMBL" id="RJK96317.1"/>
    </source>
</evidence>
<keyword evidence="2" id="KW-1185">Reference proteome</keyword>
<proteinExistence type="predicted"/>
<dbReference type="Proteomes" id="UP000265614">
    <property type="component" value="Unassembled WGS sequence"/>
</dbReference>
<gene>
    <name evidence="1" type="ORF">D5H78_08700</name>
</gene>